<dbReference type="NCBIfam" id="NF033103">
    <property type="entry name" value="bla_class_A"/>
    <property type="match status" value="1"/>
</dbReference>
<accession>A0A2T4YM04</accession>
<comment type="caution">
    <text evidence="8">The sequence shown here is derived from an EMBL/GenBank/DDBJ whole genome shotgun (WGS) entry which is preliminary data.</text>
</comment>
<sequence length="288" mass="30889">MLNRRAVLSGVSATLVTRPAFARSEAPPPGVADYETASGGHVGICARNLTTGRAIAWRADERFVMCSTFKASLAACVLDRVDRGRARLADRIALVPADLQDWHAPVARQNLARGEMSLGEMCQAAVEQSDNSCANILLRQVGGPAALTAYWRRLDDDVSRLDDIEPFLNRTLPGGLRNTTTPRAMAATIGRLTRGPVLSPSSRALLMLWLRQCRTGAARLRAGLPQGWVIGNKTGNNGKDAAGDVGVLWRDPDTPIIISVYTRGGSPTEAQFKTLFSEVARGVATTLA</sequence>
<dbReference type="SUPFAM" id="SSF56601">
    <property type="entry name" value="beta-lactamase/transpeptidase-like"/>
    <property type="match status" value="1"/>
</dbReference>
<protein>
    <recommendedName>
        <fullName evidence="3 6">Beta-lactamase</fullName>
        <ecNumber evidence="3 6">3.5.2.6</ecNumber>
    </recommendedName>
</protein>
<keyword evidence="5 6" id="KW-0046">Antibiotic resistance</keyword>
<dbReference type="InterPro" id="IPR023650">
    <property type="entry name" value="Beta-lactam_class-A_AS"/>
</dbReference>
<dbReference type="Gene3D" id="3.40.710.10">
    <property type="entry name" value="DD-peptidase/beta-lactamase superfamily"/>
    <property type="match status" value="1"/>
</dbReference>
<evidence type="ECO:0000256" key="2">
    <source>
        <dbReference type="ARBA" id="ARBA00009009"/>
    </source>
</evidence>
<dbReference type="GO" id="GO:0030655">
    <property type="term" value="P:beta-lactam antibiotic catabolic process"/>
    <property type="evidence" value="ECO:0007669"/>
    <property type="project" value="InterPro"/>
</dbReference>
<evidence type="ECO:0000256" key="3">
    <source>
        <dbReference type="ARBA" id="ARBA00012865"/>
    </source>
</evidence>
<proteinExistence type="inferred from homology"/>
<evidence type="ECO:0000256" key="6">
    <source>
        <dbReference type="RuleBase" id="RU361140"/>
    </source>
</evidence>
<evidence type="ECO:0000256" key="1">
    <source>
        <dbReference type="ARBA" id="ARBA00001526"/>
    </source>
</evidence>
<dbReference type="InterPro" id="IPR045155">
    <property type="entry name" value="Beta-lactam_cat"/>
</dbReference>
<dbReference type="EMBL" id="PZZN01000003">
    <property type="protein sequence ID" value="PTM44437.1"/>
    <property type="molecule type" value="Genomic_DNA"/>
</dbReference>
<dbReference type="Pfam" id="PF13354">
    <property type="entry name" value="Beta-lactamase2"/>
    <property type="match status" value="1"/>
</dbReference>
<dbReference type="EC" id="3.5.2.6" evidence="3 6"/>
<name>A0A2T4YM04_9SPHN</name>
<dbReference type="AlphaFoldDB" id="A0A2T4YM04"/>
<comment type="similarity">
    <text evidence="2 6">Belongs to the class-A beta-lactamase family.</text>
</comment>
<keyword evidence="4 6" id="KW-0378">Hydrolase</keyword>
<keyword evidence="9" id="KW-1185">Reference proteome</keyword>
<dbReference type="InterPro" id="IPR012338">
    <property type="entry name" value="Beta-lactam/transpept-like"/>
</dbReference>
<gene>
    <name evidence="8" type="ORF">C8J24_2641</name>
</gene>
<dbReference type="PRINTS" id="PR00118">
    <property type="entry name" value="BLACTAMASEA"/>
</dbReference>
<evidence type="ECO:0000259" key="7">
    <source>
        <dbReference type="Pfam" id="PF13354"/>
    </source>
</evidence>
<evidence type="ECO:0000313" key="9">
    <source>
        <dbReference type="Proteomes" id="UP000240996"/>
    </source>
</evidence>
<organism evidence="8 9">
    <name type="scientific">Sphingomonas aerolata</name>
    <dbReference type="NCBI Taxonomy" id="185951"/>
    <lineage>
        <taxon>Bacteria</taxon>
        <taxon>Pseudomonadati</taxon>
        <taxon>Pseudomonadota</taxon>
        <taxon>Alphaproteobacteria</taxon>
        <taxon>Sphingomonadales</taxon>
        <taxon>Sphingomonadaceae</taxon>
        <taxon>Sphingomonas</taxon>
    </lineage>
</organism>
<reference evidence="8 9" key="1">
    <citation type="submission" date="2018-04" db="EMBL/GenBank/DDBJ databases">
        <title>Genomic Encyclopedia of Type Strains, Phase III (KMG-III): the genomes of soil and plant-associated and newly described type strains.</title>
        <authorList>
            <person name="Whitman W."/>
        </authorList>
    </citation>
    <scope>NUCLEOTIDE SEQUENCE [LARGE SCALE GENOMIC DNA]</scope>
    <source>
        <strain evidence="8 9">NW12</strain>
    </source>
</reference>
<evidence type="ECO:0000256" key="5">
    <source>
        <dbReference type="ARBA" id="ARBA00023251"/>
    </source>
</evidence>
<dbReference type="GO" id="GO:0008800">
    <property type="term" value="F:beta-lactamase activity"/>
    <property type="evidence" value="ECO:0007669"/>
    <property type="project" value="UniProtKB-UniRule"/>
</dbReference>
<dbReference type="PANTHER" id="PTHR35333:SF3">
    <property type="entry name" value="BETA-LACTAMASE-TYPE TRANSPEPTIDASE FOLD CONTAINING PROTEIN"/>
    <property type="match status" value="1"/>
</dbReference>
<dbReference type="Proteomes" id="UP000240996">
    <property type="component" value="Unassembled WGS sequence"/>
</dbReference>
<dbReference type="GO" id="GO:0046677">
    <property type="term" value="P:response to antibiotic"/>
    <property type="evidence" value="ECO:0007669"/>
    <property type="project" value="UniProtKB-UniRule"/>
</dbReference>
<comment type="catalytic activity">
    <reaction evidence="1 6">
        <text>a beta-lactam + H2O = a substituted beta-amino acid</text>
        <dbReference type="Rhea" id="RHEA:20401"/>
        <dbReference type="ChEBI" id="CHEBI:15377"/>
        <dbReference type="ChEBI" id="CHEBI:35627"/>
        <dbReference type="ChEBI" id="CHEBI:140347"/>
        <dbReference type="EC" id="3.5.2.6"/>
    </reaction>
</comment>
<dbReference type="InterPro" id="IPR000871">
    <property type="entry name" value="Beta-lactam_class-A"/>
</dbReference>
<feature type="domain" description="Beta-lactamase class A catalytic" evidence="7">
    <location>
        <begin position="43"/>
        <end position="262"/>
    </location>
</feature>
<dbReference type="PANTHER" id="PTHR35333">
    <property type="entry name" value="BETA-LACTAMASE"/>
    <property type="match status" value="1"/>
</dbReference>
<evidence type="ECO:0000256" key="4">
    <source>
        <dbReference type="ARBA" id="ARBA00022801"/>
    </source>
</evidence>
<dbReference type="PROSITE" id="PS00146">
    <property type="entry name" value="BETA_LACTAMASE_A"/>
    <property type="match status" value="1"/>
</dbReference>
<evidence type="ECO:0000313" key="8">
    <source>
        <dbReference type="EMBL" id="PTM44437.1"/>
    </source>
</evidence>